<dbReference type="AlphaFoldDB" id="A0AAN5MIR2"/>
<sequence>MISEYSPLFIIIISLLFLAISIVFEINKNKQLSSLIALIIILSYSIIFGLRDYSIGSDTKAYIDNFLNRSWDFELLFTSLTDILRFISVNERTYLILITTLYGLFIFYSYYILGKDINEHIVIFIWCLLFSQSSIIGTINYFRQILGFSFFLIGFSLYIKNLKFSVLSIFIMTLSIFIHSSNALLMLIVVTSKYFNIRFIILVLLLSFVTFIFDVGGYISRNYNDYYIISRTISRHIYFNDRRSISTIYLNIIMYGFHLLIFLYLLKNKNITIIHNKLYRAIKFYILVFALAIFMSFNREMAIRYYLLLPFLIPIIYMLSMKIEGVNKIIKPFLVTITLVHLGYLLSRPWFIDQLSGNIIP</sequence>
<evidence type="ECO:0000313" key="3">
    <source>
        <dbReference type="Proteomes" id="UP000865968"/>
    </source>
</evidence>
<comment type="caution">
    <text evidence="2">The sequence shown here is derived from an EMBL/GenBank/DDBJ whole genome shotgun (WGS) entry which is preliminary data.</text>
</comment>
<feature type="transmembrane region" description="Helical" evidence="1">
    <location>
        <begin position="94"/>
        <end position="111"/>
    </location>
</feature>
<gene>
    <name evidence="2" type="ORF">I8608_002870</name>
</gene>
<name>A0AAN5MIR2_MORMO</name>
<evidence type="ECO:0000313" key="2">
    <source>
        <dbReference type="EMBL" id="HAT3809990.1"/>
    </source>
</evidence>
<feature type="transmembrane region" description="Helical" evidence="1">
    <location>
        <begin position="303"/>
        <end position="320"/>
    </location>
</feature>
<feature type="transmembrane region" description="Helical" evidence="1">
    <location>
        <begin position="117"/>
        <end position="136"/>
    </location>
</feature>
<keyword evidence="1" id="KW-1133">Transmembrane helix</keyword>
<evidence type="ECO:0008006" key="4">
    <source>
        <dbReference type="Google" id="ProtNLM"/>
    </source>
</evidence>
<keyword evidence="1" id="KW-0472">Membrane</keyword>
<feature type="transmembrane region" description="Helical" evidence="1">
    <location>
        <begin position="278"/>
        <end position="297"/>
    </location>
</feature>
<feature type="transmembrane region" description="Helical" evidence="1">
    <location>
        <begin position="32"/>
        <end position="50"/>
    </location>
</feature>
<proteinExistence type="predicted"/>
<dbReference type="InterPro" id="IPR049458">
    <property type="entry name" value="EpsG-like"/>
</dbReference>
<evidence type="ECO:0000256" key="1">
    <source>
        <dbReference type="SAM" id="Phobius"/>
    </source>
</evidence>
<dbReference type="Pfam" id="PF14897">
    <property type="entry name" value="EpsG"/>
    <property type="match status" value="1"/>
</dbReference>
<feature type="transmembrane region" description="Helical" evidence="1">
    <location>
        <begin position="7"/>
        <end position="26"/>
    </location>
</feature>
<accession>A0AAN5MIR2</accession>
<feature type="transmembrane region" description="Helical" evidence="1">
    <location>
        <begin position="248"/>
        <end position="266"/>
    </location>
</feature>
<dbReference type="EMBL" id="DACSWI010000009">
    <property type="protein sequence ID" value="HAT3809990.1"/>
    <property type="molecule type" value="Genomic_DNA"/>
</dbReference>
<organism evidence="2 3">
    <name type="scientific">Morganella morganii</name>
    <name type="common">Proteus morganii</name>
    <dbReference type="NCBI Taxonomy" id="582"/>
    <lineage>
        <taxon>Bacteria</taxon>
        <taxon>Pseudomonadati</taxon>
        <taxon>Pseudomonadota</taxon>
        <taxon>Gammaproteobacteria</taxon>
        <taxon>Enterobacterales</taxon>
        <taxon>Morganellaceae</taxon>
        <taxon>Morganella</taxon>
    </lineage>
</organism>
<dbReference type="Proteomes" id="UP000865968">
    <property type="component" value="Unassembled WGS sequence"/>
</dbReference>
<reference evidence="2" key="1">
    <citation type="journal article" date="2018" name="Genome Biol.">
        <title>SKESA: strategic k-mer extension for scrupulous assemblies.</title>
        <authorList>
            <person name="Souvorov A."/>
            <person name="Agarwala R."/>
            <person name="Lipman D.J."/>
        </authorList>
    </citation>
    <scope>NUCLEOTIDE SEQUENCE</scope>
    <source>
        <strain evidence="2">Morganella morganii ARLG-3209</strain>
    </source>
</reference>
<feature type="transmembrane region" description="Helical" evidence="1">
    <location>
        <begin position="197"/>
        <end position="219"/>
    </location>
</feature>
<feature type="transmembrane region" description="Helical" evidence="1">
    <location>
        <begin position="332"/>
        <end position="351"/>
    </location>
</feature>
<feature type="transmembrane region" description="Helical" evidence="1">
    <location>
        <begin position="165"/>
        <end position="190"/>
    </location>
</feature>
<keyword evidence="1" id="KW-0812">Transmembrane</keyword>
<reference evidence="2" key="2">
    <citation type="submission" date="2020-10" db="EMBL/GenBank/DDBJ databases">
        <authorList>
            <consortium name="NCBI Pathogen Detection Project"/>
        </authorList>
    </citation>
    <scope>NUCLEOTIDE SEQUENCE</scope>
    <source>
        <strain evidence="2">Morganella morganii ARLG-3209</strain>
    </source>
</reference>
<protein>
    <recommendedName>
        <fullName evidence="4">EpsG family protein</fullName>
    </recommendedName>
</protein>
<dbReference type="RefSeq" id="WP_369444638.1">
    <property type="nucleotide sequence ID" value="NZ_JBEEWI010000010.1"/>
</dbReference>